<name>A0A161VDF8_9PEZI</name>
<comment type="caution">
    <text evidence="12">The sequence shown here is derived from an EMBL/GenBank/DDBJ whole genome shotgun (WGS) entry which is preliminary data.</text>
</comment>
<dbReference type="SUPFAM" id="SSF51445">
    <property type="entry name" value="(Trans)glycosidases"/>
    <property type="match status" value="1"/>
</dbReference>
<dbReference type="Pfam" id="PF00933">
    <property type="entry name" value="Glyco_hydro_3"/>
    <property type="match status" value="1"/>
</dbReference>
<feature type="domain" description="PA14" evidence="11">
    <location>
        <begin position="403"/>
        <end position="564"/>
    </location>
</feature>
<evidence type="ECO:0000313" key="12">
    <source>
        <dbReference type="EMBL" id="KZL68814.1"/>
    </source>
</evidence>
<dbReference type="Pfam" id="PF07691">
    <property type="entry name" value="PA14"/>
    <property type="match status" value="1"/>
</dbReference>
<dbReference type="GO" id="GO:0008422">
    <property type="term" value="F:beta-glucosidase activity"/>
    <property type="evidence" value="ECO:0007669"/>
    <property type="project" value="UniProtKB-EC"/>
</dbReference>
<dbReference type="PROSITE" id="PS51820">
    <property type="entry name" value="PA14"/>
    <property type="match status" value="1"/>
</dbReference>
<reference evidence="12 13" key="1">
    <citation type="submission" date="2015-06" db="EMBL/GenBank/DDBJ databases">
        <title>Survival trade-offs in plant roots during colonization by closely related pathogenic and mutualistic fungi.</title>
        <authorList>
            <person name="Hacquard S."/>
            <person name="Kracher B."/>
            <person name="Hiruma K."/>
            <person name="Weinman A."/>
            <person name="Muench P."/>
            <person name="Garrido Oter R."/>
            <person name="Ver Loren van Themaat E."/>
            <person name="Dallerey J.-F."/>
            <person name="Damm U."/>
            <person name="Henrissat B."/>
            <person name="Lespinet O."/>
            <person name="Thon M."/>
            <person name="Kemen E."/>
            <person name="McHardy A.C."/>
            <person name="Schulze-Lefert P."/>
            <person name="O'Connell R.J."/>
        </authorList>
    </citation>
    <scope>NUCLEOTIDE SEQUENCE [LARGE SCALE GENOMIC DNA]</scope>
    <source>
        <strain evidence="12 13">0861</strain>
    </source>
</reference>
<organism evidence="12 13">
    <name type="scientific">Colletotrichum tofieldiae</name>
    <dbReference type="NCBI Taxonomy" id="708197"/>
    <lineage>
        <taxon>Eukaryota</taxon>
        <taxon>Fungi</taxon>
        <taxon>Dikarya</taxon>
        <taxon>Ascomycota</taxon>
        <taxon>Pezizomycotina</taxon>
        <taxon>Sordariomycetes</taxon>
        <taxon>Hypocreomycetidae</taxon>
        <taxon>Glomerellales</taxon>
        <taxon>Glomerellaceae</taxon>
        <taxon>Colletotrichum</taxon>
        <taxon>Colletotrichum spaethianum species complex</taxon>
    </lineage>
</organism>
<dbReference type="GO" id="GO:0030245">
    <property type="term" value="P:cellulose catabolic process"/>
    <property type="evidence" value="ECO:0007669"/>
    <property type="project" value="UniProtKB-UniPathway"/>
</dbReference>
<dbReference type="InterPro" id="IPR026891">
    <property type="entry name" value="Fn3-like"/>
</dbReference>
<keyword evidence="7 10" id="KW-0119">Carbohydrate metabolism</keyword>
<accession>A0A161VDF8</accession>
<evidence type="ECO:0000313" key="13">
    <source>
        <dbReference type="Proteomes" id="UP000076552"/>
    </source>
</evidence>
<keyword evidence="13" id="KW-1185">Reference proteome</keyword>
<dbReference type="InterPro" id="IPR013783">
    <property type="entry name" value="Ig-like_fold"/>
</dbReference>
<keyword evidence="5" id="KW-0136">Cellulose degradation</keyword>
<dbReference type="Gene3D" id="2.60.40.10">
    <property type="entry name" value="Immunoglobulins"/>
    <property type="match status" value="1"/>
</dbReference>
<sequence>MVKPPAPGKPPTFDVEDVLSKLTLHEKTELLSGIDFWHTQSVPRLDVPSIRLSDGPNGVRGTRFFNGVAAACFPCGTGLAATWDTTLLDRAGNLMGSESRAKGAHILLGPTVNMQRSPLGGRGFESFSEDPVLAGQCAASVVRGIQSTGVQAAIKHFVGNDQEHERMAVNSVITDRALREIYMLPFQIAVRDANPASFMTAYNKANGAHVSENGSLLQGVLRNEWKWDGLVMSDWYGTYSTVEAVEAGLDLEMPGPTRWRGQLVNHALSSKKLLPETVDQRVRAVLKSVQRAMETGIPEHAEEKSRDLPETAALLRQVAGDSLVLLKNEKGTLPFQKAKTVLVIGPNAKVATYCGGGSATLRPYYAVTPFEAISEKVQKVVYSPGCHAHKMLPILGPRLKSENGQVGVIFKAFNVPESDKERKPVDVLHLIDTNMYFADCYHPALTEDLWWGEIEASYTADETGPFEFGLCVHGTARLYVDGELLIDNETVQRSGGSFFNVGTVEESGIKDVVAGQTYKIKVIFASGAASKIKDTEGVVSFGGGGVRIGGAEVLDADEEIARAANLAKTVDQVVVCVGLNADFEQEGHDRQDMSLPGRTDDLVSAIAAANPSTTVVVQSGTPVAMPWATSVSAIIQAWYGGNETGTAIADVLFGDVNPSGKLPLSFPLRVEDNPAFLNYRSDRGRVLYGEDVFVGYRYYEAVKRAVLYPFGWGLSYTTFNIDTLEVSDGFIDGDVKLSVRVVVRNTGVVDGSEVVQVYVSPHSPSVTRPVKELKGFSKVHVLAGDSAAVHVLISKKYALSFWDEPRGQWVTEAGNYDILVGTSSTDTPLTTTVSVEKTSWWSGL</sequence>
<evidence type="ECO:0000256" key="4">
    <source>
        <dbReference type="ARBA" id="ARBA00022801"/>
    </source>
</evidence>
<comment type="catalytic activity">
    <reaction evidence="1 10">
        <text>Hydrolysis of terminal, non-reducing beta-D-glucosyl residues with release of beta-D-glucose.</text>
        <dbReference type="EC" id="3.2.1.21"/>
    </reaction>
</comment>
<protein>
    <recommendedName>
        <fullName evidence="10">beta-glucosidase</fullName>
        <ecNumber evidence="10">3.2.1.21</ecNumber>
    </recommendedName>
</protein>
<evidence type="ECO:0000256" key="2">
    <source>
        <dbReference type="ARBA" id="ARBA00004987"/>
    </source>
</evidence>
<keyword evidence="8 10" id="KW-0326">Glycosidase</keyword>
<dbReference type="STRING" id="708197.A0A161VDF8"/>
<dbReference type="InterPro" id="IPR011658">
    <property type="entry name" value="PA14_dom"/>
</dbReference>
<gene>
    <name evidence="12" type="ORF">CT0861_06584</name>
</gene>
<keyword evidence="9 10" id="KW-0624">Polysaccharide degradation</keyword>
<dbReference type="InterPro" id="IPR036881">
    <property type="entry name" value="Glyco_hydro_3_C_sf"/>
</dbReference>
<dbReference type="InterPro" id="IPR037524">
    <property type="entry name" value="PA14/GLEYA"/>
</dbReference>
<evidence type="ECO:0000256" key="9">
    <source>
        <dbReference type="ARBA" id="ARBA00023326"/>
    </source>
</evidence>
<keyword evidence="4 10" id="KW-0378">Hydrolase</keyword>
<evidence type="ECO:0000256" key="7">
    <source>
        <dbReference type="ARBA" id="ARBA00023277"/>
    </source>
</evidence>
<dbReference type="SMART" id="SM01217">
    <property type="entry name" value="Fn3_like"/>
    <property type="match status" value="1"/>
</dbReference>
<evidence type="ECO:0000256" key="6">
    <source>
        <dbReference type="ARBA" id="ARBA00023180"/>
    </source>
</evidence>
<dbReference type="InterPro" id="IPR050288">
    <property type="entry name" value="Cellulose_deg_GH3"/>
</dbReference>
<dbReference type="Gene3D" id="2.60.120.260">
    <property type="entry name" value="Galactose-binding domain-like"/>
    <property type="match status" value="1"/>
</dbReference>
<dbReference type="Proteomes" id="UP000076552">
    <property type="component" value="Unassembled WGS sequence"/>
</dbReference>
<dbReference type="Gene3D" id="3.40.50.1700">
    <property type="entry name" value="Glycoside hydrolase family 3 C-terminal domain"/>
    <property type="match status" value="1"/>
</dbReference>
<evidence type="ECO:0000256" key="5">
    <source>
        <dbReference type="ARBA" id="ARBA00023001"/>
    </source>
</evidence>
<dbReference type="FunFam" id="3.20.20.300:FF:000006">
    <property type="entry name" value="Beta-glucosidase H"/>
    <property type="match status" value="1"/>
</dbReference>
<evidence type="ECO:0000256" key="10">
    <source>
        <dbReference type="RuleBase" id="RU361161"/>
    </source>
</evidence>
<comment type="similarity">
    <text evidence="3 10">Belongs to the glycosyl hydrolase 3 family.</text>
</comment>
<dbReference type="UniPathway" id="UPA00696"/>
<keyword evidence="6" id="KW-0325">Glycoprotein</keyword>
<dbReference type="AlphaFoldDB" id="A0A161VDF8"/>
<dbReference type="SUPFAM" id="SSF52279">
    <property type="entry name" value="Beta-D-glucan exohydrolase, C-terminal domain"/>
    <property type="match status" value="1"/>
</dbReference>
<evidence type="ECO:0000256" key="3">
    <source>
        <dbReference type="ARBA" id="ARBA00005336"/>
    </source>
</evidence>
<dbReference type="InterPro" id="IPR019800">
    <property type="entry name" value="Glyco_hydro_3_AS"/>
</dbReference>
<dbReference type="PROSITE" id="PS00775">
    <property type="entry name" value="GLYCOSYL_HYDROL_F3"/>
    <property type="match status" value="1"/>
</dbReference>
<evidence type="ECO:0000259" key="11">
    <source>
        <dbReference type="PROSITE" id="PS51820"/>
    </source>
</evidence>
<dbReference type="Gene3D" id="3.20.20.300">
    <property type="entry name" value="Glycoside hydrolase, family 3, N-terminal domain"/>
    <property type="match status" value="1"/>
</dbReference>
<dbReference type="Pfam" id="PF01915">
    <property type="entry name" value="Glyco_hydro_3_C"/>
    <property type="match status" value="1"/>
</dbReference>
<dbReference type="InterPro" id="IPR017853">
    <property type="entry name" value="GH"/>
</dbReference>
<dbReference type="InterPro" id="IPR001764">
    <property type="entry name" value="Glyco_hydro_3_N"/>
</dbReference>
<dbReference type="PANTHER" id="PTHR42715:SF27">
    <property type="entry name" value="BETA-GLUCOSIDASE-RELATED"/>
    <property type="match status" value="1"/>
</dbReference>
<dbReference type="InterPro" id="IPR036962">
    <property type="entry name" value="Glyco_hydro_3_N_sf"/>
</dbReference>
<dbReference type="FunFam" id="2.60.40.10:FF:000495">
    <property type="entry name" value="Periplasmic beta-glucosidase"/>
    <property type="match status" value="1"/>
</dbReference>
<dbReference type="PANTHER" id="PTHR42715">
    <property type="entry name" value="BETA-GLUCOSIDASE"/>
    <property type="match status" value="1"/>
</dbReference>
<evidence type="ECO:0000256" key="8">
    <source>
        <dbReference type="ARBA" id="ARBA00023295"/>
    </source>
</evidence>
<comment type="pathway">
    <text evidence="2 10">Glycan metabolism; cellulose degradation.</text>
</comment>
<dbReference type="PRINTS" id="PR00133">
    <property type="entry name" value="GLHYDRLASE3"/>
</dbReference>
<dbReference type="InterPro" id="IPR002772">
    <property type="entry name" value="Glyco_hydro_3_C"/>
</dbReference>
<dbReference type="EMBL" id="LFIV01000119">
    <property type="protein sequence ID" value="KZL68814.1"/>
    <property type="molecule type" value="Genomic_DNA"/>
</dbReference>
<proteinExistence type="inferred from homology"/>
<evidence type="ECO:0000256" key="1">
    <source>
        <dbReference type="ARBA" id="ARBA00000448"/>
    </source>
</evidence>
<dbReference type="EC" id="3.2.1.21" evidence="10"/>
<dbReference type="Pfam" id="PF14310">
    <property type="entry name" value="Fn3-like"/>
    <property type="match status" value="1"/>
</dbReference>